<evidence type="ECO:0000259" key="23">
    <source>
        <dbReference type="Pfam" id="PF05524"/>
    </source>
</evidence>
<dbReference type="PATRIC" id="fig|1195236.3.peg.1338"/>
<evidence type="ECO:0000256" key="8">
    <source>
        <dbReference type="ARBA" id="ARBA00022448"/>
    </source>
</evidence>
<dbReference type="Proteomes" id="UP000014155">
    <property type="component" value="Unassembled WGS sequence"/>
</dbReference>
<keyword evidence="8 17" id="KW-0813">Transport</keyword>
<accession>S0FWS0</accession>
<name>S0FWS0_RUMCE</name>
<dbReference type="InterPro" id="IPR036618">
    <property type="entry name" value="PtsI_HPr-bd_sf"/>
</dbReference>
<dbReference type="InterPro" id="IPR023151">
    <property type="entry name" value="PEP_util_CS"/>
</dbReference>
<comment type="catalytic activity">
    <reaction evidence="1 17">
        <text>L-histidyl-[protein] + phosphoenolpyruvate = N(pros)-phospho-L-histidyl-[protein] + pyruvate</text>
        <dbReference type="Rhea" id="RHEA:23880"/>
        <dbReference type="Rhea" id="RHEA-COMP:9745"/>
        <dbReference type="Rhea" id="RHEA-COMP:9746"/>
        <dbReference type="ChEBI" id="CHEBI:15361"/>
        <dbReference type="ChEBI" id="CHEBI:29979"/>
        <dbReference type="ChEBI" id="CHEBI:58702"/>
        <dbReference type="ChEBI" id="CHEBI:64837"/>
        <dbReference type="EC" id="2.7.3.9"/>
    </reaction>
</comment>
<sequence>MIKGIPASNGIGIGRALVYQEEDKSKEYTGKKIGETQLENEMTRFAEAVQIAGKKLEEAKVKASKILEEKDLQLFEAYMKVLGDPILNDMVRTNIQKQYLCAEASVLEAVDKIKAMFLTIDNDYMKQRAEDVENVGNYILDALLGRERVDLSQLEADTILIARDLTPADTVALDKARIKGFAIAKGGETSHTAIVARMLEIPAVVGCGENILKISSGETVILDGAEGTVLSNPDSEQLGFYMQEQQKYLAVQEEIGQLKEKPAVTIDGMRVELFGNIGKPEEALSVVEKGGQGIGLFRTEFLYMDRNQLPSEEEQFQAYKKAAESMGGMPCIIRTLDIGGDKQIKSLELPAEENPFLGYRAIRICLKEVEVFKTQLKAILRASTYGTLKIMFPMISGIEELRAAKKILAEVKNDLDEKSIPYDRNIQVGIMIEIPSAAITADILAKEADFFSIGTNDLCQYSLAVDRMNENVSYLYNPMHPGVLRLIKNVIEAGHEAGIKVGMCGEMASNVESAAVLLGLGLDEFSMAPSSIPYIKKAICNLTFEKAGDIAENVLKISDAAQIRIYVKERLNAD</sequence>
<feature type="active site" description="Proton donor" evidence="18">
    <location>
        <position position="504"/>
    </location>
</feature>
<reference evidence="24 25" key="1">
    <citation type="journal article" date="2013" name="Genome Announc.">
        <title>Draft Genome Sequence of the Cellulolytic, Mesophilic, Anaerobic Bacterium Clostridium termitidis Strain CT1112 (DSM 5398).</title>
        <authorList>
            <person name="Lal S."/>
            <person name="Ramachandran U."/>
            <person name="Zhang X."/>
            <person name="Munir R."/>
            <person name="Sparling R."/>
            <person name="Levin D.B."/>
        </authorList>
    </citation>
    <scope>NUCLEOTIDE SEQUENCE [LARGE SCALE GENOMIC DNA]</scope>
    <source>
        <strain evidence="24 25">CT1112</strain>
    </source>
</reference>
<evidence type="ECO:0000256" key="7">
    <source>
        <dbReference type="ARBA" id="ARBA00016544"/>
    </source>
</evidence>
<dbReference type="Gene3D" id="3.50.30.10">
    <property type="entry name" value="Phosphohistidine domain"/>
    <property type="match status" value="1"/>
</dbReference>
<keyword evidence="12 17" id="KW-0598">Phosphotransferase system</keyword>
<feature type="binding site" evidence="19">
    <location>
        <begin position="456"/>
        <end position="457"/>
    </location>
    <ligand>
        <name>phosphoenolpyruvate</name>
        <dbReference type="ChEBI" id="CHEBI:58702"/>
    </ligand>
</feature>
<feature type="binding site" evidence="19">
    <location>
        <position position="298"/>
    </location>
    <ligand>
        <name>phosphoenolpyruvate</name>
        <dbReference type="ChEBI" id="CHEBI:58702"/>
    </ligand>
</feature>
<feature type="domain" description="PEP-utilising enzyme C-terminal" evidence="22">
    <location>
        <begin position="253"/>
        <end position="542"/>
    </location>
</feature>
<evidence type="ECO:0000256" key="1">
    <source>
        <dbReference type="ARBA" id="ARBA00000683"/>
    </source>
</evidence>
<dbReference type="PRINTS" id="PR01736">
    <property type="entry name" value="PHPHTRNFRASE"/>
</dbReference>
<evidence type="ECO:0000256" key="13">
    <source>
        <dbReference type="ARBA" id="ARBA00022723"/>
    </source>
</evidence>
<dbReference type="AlphaFoldDB" id="S0FWS0"/>
<evidence type="ECO:0000256" key="11">
    <source>
        <dbReference type="ARBA" id="ARBA00022679"/>
    </source>
</evidence>
<dbReference type="Pfam" id="PF02896">
    <property type="entry name" value="PEP-utilizers_C"/>
    <property type="match status" value="1"/>
</dbReference>
<keyword evidence="25" id="KW-1185">Reference proteome</keyword>
<evidence type="ECO:0000256" key="19">
    <source>
        <dbReference type="PIRSR" id="PIRSR000732-2"/>
    </source>
</evidence>
<dbReference type="Gene3D" id="1.10.274.10">
    <property type="entry name" value="PtsI, HPr-binding domain"/>
    <property type="match status" value="1"/>
</dbReference>
<feature type="binding site" evidence="20">
    <location>
        <position position="433"/>
    </location>
    <ligand>
        <name>Mg(2+)</name>
        <dbReference type="ChEBI" id="CHEBI:18420"/>
    </ligand>
</feature>
<evidence type="ECO:0000256" key="2">
    <source>
        <dbReference type="ARBA" id="ARBA00001946"/>
    </source>
</evidence>
<dbReference type="EMBL" id="AORV01000023">
    <property type="protein sequence ID" value="EMS73003.1"/>
    <property type="molecule type" value="Genomic_DNA"/>
</dbReference>
<comment type="cofactor">
    <cofactor evidence="2 17 20">
        <name>Mg(2+)</name>
        <dbReference type="ChEBI" id="CHEBI:18420"/>
    </cofactor>
</comment>
<keyword evidence="14 17" id="KW-0418">Kinase</keyword>
<dbReference type="SUPFAM" id="SSF52009">
    <property type="entry name" value="Phosphohistidine domain"/>
    <property type="match status" value="1"/>
</dbReference>
<dbReference type="PANTHER" id="PTHR46244:SF3">
    <property type="entry name" value="PHOSPHOENOLPYRUVATE-PROTEIN PHOSPHOTRANSFERASE"/>
    <property type="match status" value="1"/>
</dbReference>
<dbReference type="eggNOG" id="COG1080">
    <property type="taxonomic scope" value="Bacteria"/>
</dbReference>
<feature type="binding site" evidence="20">
    <location>
        <position position="457"/>
    </location>
    <ligand>
        <name>Mg(2+)</name>
        <dbReference type="ChEBI" id="CHEBI:18420"/>
    </ligand>
</feature>
<dbReference type="GO" id="GO:0005737">
    <property type="term" value="C:cytoplasm"/>
    <property type="evidence" value="ECO:0007669"/>
    <property type="project" value="UniProtKB-SubCell"/>
</dbReference>
<keyword evidence="11 17" id="KW-0808">Transferase</keyword>
<evidence type="ECO:0000256" key="14">
    <source>
        <dbReference type="ARBA" id="ARBA00022777"/>
    </source>
</evidence>
<organism evidence="24 25">
    <name type="scientific">Ruminiclostridium cellobioparum subsp. termitidis CT1112</name>
    <dbReference type="NCBI Taxonomy" id="1195236"/>
    <lineage>
        <taxon>Bacteria</taxon>
        <taxon>Bacillati</taxon>
        <taxon>Bacillota</taxon>
        <taxon>Clostridia</taxon>
        <taxon>Eubacteriales</taxon>
        <taxon>Oscillospiraceae</taxon>
        <taxon>Ruminiclostridium</taxon>
    </lineage>
</organism>
<dbReference type="InterPro" id="IPR000121">
    <property type="entry name" value="PEP_util_C"/>
</dbReference>
<gene>
    <name evidence="24" type="ORF">CTER_1041</name>
</gene>
<dbReference type="NCBIfam" id="TIGR01417">
    <property type="entry name" value="PTS_I_fam"/>
    <property type="match status" value="1"/>
</dbReference>
<dbReference type="InterPro" id="IPR006318">
    <property type="entry name" value="PTS_EI-like"/>
</dbReference>
<evidence type="ECO:0000256" key="3">
    <source>
        <dbReference type="ARBA" id="ARBA00002728"/>
    </source>
</evidence>
<evidence type="ECO:0000256" key="4">
    <source>
        <dbReference type="ARBA" id="ARBA00004496"/>
    </source>
</evidence>
<dbReference type="Pfam" id="PF00391">
    <property type="entry name" value="PEP-utilizers"/>
    <property type="match status" value="1"/>
</dbReference>
<evidence type="ECO:0000256" key="6">
    <source>
        <dbReference type="ARBA" id="ARBA00012232"/>
    </source>
</evidence>
<dbReference type="InterPro" id="IPR008279">
    <property type="entry name" value="PEP-util_enz_mobile_dom"/>
</dbReference>
<protein>
    <recommendedName>
        <fullName evidence="7 17">Phosphoenolpyruvate-protein phosphotransferase</fullName>
        <ecNumber evidence="6 17">2.7.3.9</ecNumber>
    </recommendedName>
    <alternativeName>
        <fullName evidence="16 17">Phosphotransferase system, enzyme I</fullName>
    </alternativeName>
</protein>
<evidence type="ECO:0000256" key="9">
    <source>
        <dbReference type="ARBA" id="ARBA00022490"/>
    </source>
</evidence>
<proteinExistence type="inferred from homology"/>
<comment type="function">
    <text evidence="3 17">General (non sugar-specific) component of the phosphoenolpyruvate-dependent sugar phosphotransferase system (sugar PTS). This major carbohydrate active-transport system catalyzes the phosphorylation of incoming sugar substrates concomitantly with their translocation across the cell membrane. Enzyme I transfers the phosphoryl group from phosphoenolpyruvate (PEP) to the phosphoryl carrier protein (HPr).</text>
</comment>
<dbReference type="InterPro" id="IPR015813">
    <property type="entry name" value="Pyrv/PenolPyrv_kinase-like_dom"/>
</dbReference>
<dbReference type="InterPro" id="IPR050499">
    <property type="entry name" value="PEP-utilizing_PTS_enzyme"/>
</dbReference>
<dbReference type="GO" id="GO:0009401">
    <property type="term" value="P:phosphoenolpyruvate-dependent sugar phosphotransferase system"/>
    <property type="evidence" value="ECO:0007669"/>
    <property type="project" value="UniProtKB-KW"/>
</dbReference>
<evidence type="ECO:0000256" key="15">
    <source>
        <dbReference type="ARBA" id="ARBA00022842"/>
    </source>
</evidence>
<dbReference type="InterPro" id="IPR018274">
    <property type="entry name" value="PEP_util_AS"/>
</dbReference>
<keyword evidence="13 17" id="KW-0479">Metal-binding</keyword>
<keyword evidence="24" id="KW-0670">Pyruvate</keyword>
<dbReference type="PANTHER" id="PTHR46244">
    <property type="entry name" value="PHOSPHOENOLPYRUVATE-PROTEIN PHOSPHOTRANSFERASE"/>
    <property type="match status" value="1"/>
</dbReference>
<keyword evidence="10 17" id="KW-0762">Sugar transport</keyword>
<keyword evidence="9 17" id="KW-0963">Cytoplasm</keyword>
<feature type="domain" description="Phosphotransferase system enzyme I N-terminal" evidence="23">
    <location>
        <begin position="3"/>
        <end position="128"/>
    </location>
</feature>
<evidence type="ECO:0000313" key="24">
    <source>
        <dbReference type="EMBL" id="EMS73003.1"/>
    </source>
</evidence>
<dbReference type="GO" id="GO:0046872">
    <property type="term" value="F:metal ion binding"/>
    <property type="evidence" value="ECO:0007669"/>
    <property type="project" value="UniProtKB-KW"/>
</dbReference>
<dbReference type="RefSeq" id="WP_004624506.1">
    <property type="nucleotide sequence ID" value="NZ_AORV01000023.1"/>
</dbReference>
<evidence type="ECO:0000256" key="17">
    <source>
        <dbReference type="PIRNR" id="PIRNR000732"/>
    </source>
</evidence>
<dbReference type="PROSITE" id="PS00370">
    <property type="entry name" value="PEP_ENZYMES_PHOS_SITE"/>
    <property type="match status" value="1"/>
</dbReference>
<evidence type="ECO:0000259" key="22">
    <source>
        <dbReference type="Pfam" id="PF02896"/>
    </source>
</evidence>
<feature type="active site" description="Tele-phosphohistidine intermediate" evidence="18">
    <location>
        <position position="191"/>
    </location>
</feature>
<dbReference type="EC" id="2.7.3.9" evidence="6 17"/>
<keyword evidence="15 17" id="KW-0460">Magnesium</keyword>
<evidence type="ECO:0000256" key="16">
    <source>
        <dbReference type="ARBA" id="ARBA00033235"/>
    </source>
</evidence>
<dbReference type="STRING" id="1195236.CTER_1041"/>
<evidence type="ECO:0000259" key="21">
    <source>
        <dbReference type="Pfam" id="PF00391"/>
    </source>
</evidence>
<dbReference type="SUPFAM" id="SSF51621">
    <property type="entry name" value="Phosphoenolpyruvate/pyruvate domain"/>
    <property type="match status" value="1"/>
</dbReference>
<dbReference type="SUPFAM" id="SSF47831">
    <property type="entry name" value="Enzyme I of the PEP:sugar phosphotransferase system HPr-binding (sub)domain"/>
    <property type="match status" value="1"/>
</dbReference>
<comment type="caution">
    <text evidence="24">The sequence shown here is derived from an EMBL/GenBank/DDBJ whole genome shotgun (WGS) entry which is preliminary data.</text>
</comment>
<dbReference type="GO" id="GO:0008965">
    <property type="term" value="F:phosphoenolpyruvate-protein phosphotransferase activity"/>
    <property type="evidence" value="ECO:0007669"/>
    <property type="project" value="UniProtKB-EC"/>
</dbReference>
<dbReference type="GO" id="GO:0016301">
    <property type="term" value="F:kinase activity"/>
    <property type="evidence" value="ECO:0007669"/>
    <property type="project" value="UniProtKB-KW"/>
</dbReference>
<evidence type="ECO:0000313" key="25">
    <source>
        <dbReference type="Proteomes" id="UP000014155"/>
    </source>
</evidence>
<evidence type="ECO:0000256" key="10">
    <source>
        <dbReference type="ARBA" id="ARBA00022597"/>
    </source>
</evidence>
<evidence type="ECO:0000256" key="20">
    <source>
        <dbReference type="PIRSR" id="PIRSR000732-3"/>
    </source>
</evidence>
<feature type="binding site" evidence="19">
    <location>
        <position position="334"/>
    </location>
    <ligand>
        <name>phosphoenolpyruvate</name>
        <dbReference type="ChEBI" id="CHEBI:58702"/>
    </ligand>
</feature>
<feature type="domain" description="PEP-utilising enzyme mobile" evidence="21">
    <location>
        <begin position="155"/>
        <end position="227"/>
    </location>
</feature>
<dbReference type="InterPro" id="IPR036637">
    <property type="entry name" value="Phosphohistidine_dom_sf"/>
</dbReference>
<dbReference type="Pfam" id="PF05524">
    <property type="entry name" value="PEP-utilisers_N"/>
    <property type="match status" value="1"/>
</dbReference>
<dbReference type="InterPro" id="IPR024692">
    <property type="entry name" value="PTS_EI"/>
</dbReference>
<feature type="binding site" evidence="19">
    <location>
        <position position="467"/>
    </location>
    <ligand>
        <name>phosphoenolpyruvate</name>
        <dbReference type="ChEBI" id="CHEBI:58702"/>
    </ligand>
</feature>
<evidence type="ECO:0000256" key="5">
    <source>
        <dbReference type="ARBA" id="ARBA00007837"/>
    </source>
</evidence>
<dbReference type="InterPro" id="IPR008731">
    <property type="entry name" value="PTS_EIN"/>
</dbReference>
<comment type="subcellular location">
    <subcellularLocation>
        <location evidence="4 17">Cytoplasm</location>
    </subcellularLocation>
</comment>
<dbReference type="Gene3D" id="3.20.20.60">
    <property type="entry name" value="Phosphoenolpyruvate-binding domains"/>
    <property type="match status" value="1"/>
</dbReference>
<evidence type="ECO:0000256" key="12">
    <source>
        <dbReference type="ARBA" id="ARBA00022683"/>
    </source>
</evidence>
<dbReference type="InterPro" id="IPR040442">
    <property type="entry name" value="Pyrv_kinase-like_dom_sf"/>
</dbReference>
<evidence type="ECO:0000256" key="18">
    <source>
        <dbReference type="PIRSR" id="PIRSR000732-1"/>
    </source>
</evidence>
<dbReference type="PIRSF" id="PIRSF000732">
    <property type="entry name" value="PTS_enzyme_I"/>
    <property type="match status" value="1"/>
</dbReference>
<comment type="similarity">
    <text evidence="5 17">Belongs to the PEP-utilizing enzyme family.</text>
</comment>
<dbReference type="PROSITE" id="PS00742">
    <property type="entry name" value="PEP_ENZYMES_2"/>
    <property type="match status" value="1"/>
</dbReference>